<dbReference type="SUPFAM" id="SSF48452">
    <property type="entry name" value="TPR-like"/>
    <property type="match status" value="1"/>
</dbReference>
<dbReference type="InterPro" id="IPR027417">
    <property type="entry name" value="P-loop_NTPase"/>
</dbReference>
<proteinExistence type="predicted"/>
<protein>
    <submittedName>
        <fullName evidence="1">Tetratricopeptide repeat protein</fullName>
    </submittedName>
</protein>
<dbReference type="SMART" id="SM00028">
    <property type="entry name" value="TPR"/>
    <property type="match status" value="4"/>
</dbReference>
<dbReference type="Proteomes" id="UP001596137">
    <property type="component" value="Unassembled WGS sequence"/>
</dbReference>
<dbReference type="Gene3D" id="3.40.50.300">
    <property type="entry name" value="P-loop containing nucleotide triphosphate hydrolases"/>
    <property type="match status" value="1"/>
</dbReference>
<dbReference type="PRINTS" id="PR00364">
    <property type="entry name" value="DISEASERSIST"/>
</dbReference>
<evidence type="ECO:0000313" key="2">
    <source>
        <dbReference type="Proteomes" id="UP001596137"/>
    </source>
</evidence>
<dbReference type="RefSeq" id="WP_380762177.1">
    <property type="nucleotide sequence ID" value="NZ_JBHSRF010000097.1"/>
</dbReference>
<name>A0ABW1NV02_9ACTN</name>
<reference evidence="2" key="1">
    <citation type="journal article" date="2019" name="Int. J. Syst. Evol. Microbiol.">
        <title>The Global Catalogue of Microorganisms (GCM) 10K type strain sequencing project: providing services to taxonomists for standard genome sequencing and annotation.</title>
        <authorList>
            <consortium name="The Broad Institute Genomics Platform"/>
            <consortium name="The Broad Institute Genome Sequencing Center for Infectious Disease"/>
            <person name="Wu L."/>
            <person name="Ma J."/>
        </authorList>
    </citation>
    <scope>NUCLEOTIDE SEQUENCE [LARGE SCALE GENOMIC DNA]</scope>
    <source>
        <strain evidence="2">JCM 30346</strain>
    </source>
</reference>
<comment type="caution">
    <text evidence="1">The sequence shown here is derived from an EMBL/GenBank/DDBJ whole genome shotgun (WGS) entry which is preliminary data.</text>
</comment>
<sequence length="669" mass="71786">MGPAPAVFVDREDEFARLDTILDTADPAAGTPVLTVVTGLGGVGKSALALKWLHRVRTRFPDGQLHADLRESASGHPAAPEEILARFLRALGTAAEHVPAALDEQVALFRSVTAGRRLLLLLDNAATAAQVRAVLPASGGSLVVVTTRQRLGGLVVDGARFVELKPFGRSAALGLLDLVLGPDRVRAEGPAAARLVDLCGRLPIAVAASAARLALRPRWSIERLVGELADTRRRLSMLSADGDISPQAVFDVSYRVLAEEEATLYRRLGLHPGPAFGPQVAAAAGGIDHGDAYRILDALSGANLMAAEDDDRFRFHDLLHLHAHAKALEDDPPEVRTAAFARIAEWYLRSAVAADLVVIPGRWHVGPLYDTVPPATSAFTGPAEALDWLETELPNFRAVLEVTHRTGMHDTTWQMCESLWGLFINRKNYRAWLETHEMGLASARTCGDRRAEARMLLALAGAKLNVQAFGDAASLCEDAIVIERSTGHLLGEAAGLSSLGTAYLGMGRPERAAERFEQARVIHESLGRPRGVALMTRRLGEAYRDMGRYGAAAEHLDAAYQIFHGIADGYNQARTLTALGQTHLRSGHPHDAVRPLGEALRLAEEIGAHHERATVLTSLAEAHGATGDRARARDHLVTAVEIFTRLGAPQAESARDRLAALDSGEPPGP</sequence>
<dbReference type="EMBL" id="JBHSRF010000097">
    <property type="protein sequence ID" value="MFC6086720.1"/>
    <property type="molecule type" value="Genomic_DNA"/>
</dbReference>
<dbReference type="Pfam" id="PF13424">
    <property type="entry name" value="TPR_12"/>
    <property type="match status" value="1"/>
</dbReference>
<dbReference type="PANTHER" id="PTHR47691:SF3">
    <property type="entry name" value="HTH-TYPE TRANSCRIPTIONAL REGULATOR RV0890C-RELATED"/>
    <property type="match status" value="1"/>
</dbReference>
<gene>
    <name evidence="1" type="ORF">ACFP1K_36505</name>
</gene>
<dbReference type="InterPro" id="IPR011990">
    <property type="entry name" value="TPR-like_helical_dom_sf"/>
</dbReference>
<organism evidence="1 2">
    <name type="scientific">Sphaerisporangium aureirubrum</name>
    <dbReference type="NCBI Taxonomy" id="1544736"/>
    <lineage>
        <taxon>Bacteria</taxon>
        <taxon>Bacillati</taxon>
        <taxon>Actinomycetota</taxon>
        <taxon>Actinomycetes</taxon>
        <taxon>Streptosporangiales</taxon>
        <taxon>Streptosporangiaceae</taxon>
        <taxon>Sphaerisporangium</taxon>
    </lineage>
</organism>
<dbReference type="InterPro" id="IPR019734">
    <property type="entry name" value="TPR_rpt"/>
</dbReference>
<dbReference type="PANTHER" id="PTHR47691">
    <property type="entry name" value="REGULATOR-RELATED"/>
    <property type="match status" value="1"/>
</dbReference>
<dbReference type="Gene3D" id="1.25.40.10">
    <property type="entry name" value="Tetratricopeptide repeat domain"/>
    <property type="match status" value="1"/>
</dbReference>
<keyword evidence="2" id="KW-1185">Reference proteome</keyword>
<accession>A0ABW1NV02</accession>
<dbReference type="SUPFAM" id="SSF52540">
    <property type="entry name" value="P-loop containing nucleoside triphosphate hydrolases"/>
    <property type="match status" value="1"/>
</dbReference>
<evidence type="ECO:0000313" key="1">
    <source>
        <dbReference type="EMBL" id="MFC6086720.1"/>
    </source>
</evidence>